<dbReference type="SMART" id="SM00563">
    <property type="entry name" value="PlsC"/>
    <property type="match status" value="1"/>
</dbReference>
<keyword evidence="1" id="KW-1133">Transmembrane helix</keyword>
<accession>A0A2X0WUV2</accession>
<keyword evidence="1" id="KW-0812">Transmembrane</keyword>
<sequence length="303" mass="34764">MLSFLPSPLLLIINLTVVSINSIIVATPIMLLAIVRLLLPFSFVQKTVDFLNLYLFKLWVAVNAVLFPLTNKLKIDREGIEIDDIKGSCLIFSNHLSWADIIMICHIYRGKIPVTKFFLKQSLIFIPFIGLACLGLGMPFLRRYSKAELLKNPKLATKDIETTKKACRSLVHTRSTLVNFCEGTRYTKDKALKAKSRYKHLMPPKAASIAVALGEIGYDLDCVYNTTLYYPENEGHAFIDLLKGRLTRVYVHIEKLKVDETLVGDYINDKKFKFDFSNALKQIWQEKDDRLDDYLNRLKTHNK</sequence>
<keyword evidence="3" id="KW-0012">Acyltransferase</keyword>
<reference evidence="3 4" key="1">
    <citation type="submission" date="2018-06" db="EMBL/GenBank/DDBJ databases">
        <authorList>
            <consortium name="Pathogen Informatics"/>
            <person name="Doyle S."/>
        </authorList>
    </citation>
    <scope>NUCLEOTIDE SEQUENCE [LARGE SCALE GENOMIC DNA]</scope>
    <source>
        <strain evidence="3 4">NCTC13093</strain>
    </source>
</reference>
<evidence type="ECO:0000313" key="4">
    <source>
        <dbReference type="Proteomes" id="UP000250086"/>
    </source>
</evidence>
<evidence type="ECO:0000313" key="3">
    <source>
        <dbReference type="EMBL" id="SPT69251.1"/>
    </source>
</evidence>
<organism evidence="3 4">
    <name type="scientific">Anaerobiospirillum thomasii</name>
    <dbReference type="NCBI Taxonomy" id="179995"/>
    <lineage>
        <taxon>Bacteria</taxon>
        <taxon>Pseudomonadati</taxon>
        <taxon>Pseudomonadota</taxon>
        <taxon>Gammaproteobacteria</taxon>
        <taxon>Aeromonadales</taxon>
        <taxon>Succinivibrionaceae</taxon>
        <taxon>Anaerobiospirillum</taxon>
    </lineage>
</organism>
<evidence type="ECO:0000259" key="2">
    <source>
        <dbReference type="SMART" id="SM00563"/>
    </source>
</evidence>
<keyword evidence="4" id="KW-1185">Reference proteome</keyword>
<dbReference type="GO" id="GO:0016746">
    <property type="term" value="F:acyltransferase activity"/>
    <property type="evidence" value="ECO:0007669"/>
    <property type="project" value="UniProtKB-KW"/>
</dbReference>
<dbReference type="AlphaFoldDB" id="A0A2X0WUV2"/>
<feature type="transmembrane region" description="Helical" evidence="1">
    <location>
        <begin position="12"/>
        <end position="39"/>
    </location>
</feature>
<dbReference type="PANTHER" id="PTHR10983">
    <property type="entry name" value="1-ACYLGLYCEROL-3-PHOSPHATE ACYLTRANSFERASE-RELATED"/>
    <property type="match status" value="1"/>
</dbReference>
<evidence type="ECO:0000256" key="1">
    <source>
        <dbReference type="SAM" id="Phobius"/>
    </source>
</evidence>
<feature type="domain" description="Phospholipid/glycerol acyltransferase" evidence="2">
    <location>
        <begin position="89"/>
        <end position="218"/>
    </location>
</feature>
<proteinExistence type="predicted"/>
<dbReference type="PANTHER" id="PTHR10983:SF15">
    <property type="entry name" value="ACYLTRANSFERASE YIHG-RELATED"/>
    <property type="match status" value="1"/>
</dbReference>
<dbReference type="Pfam" id="PF01553">
    <property type="entry name" value="Acyltransferase"/>
    <property type="match status" value="1"/>
</dbReference>
<dbReference type="InterPro" id="IPR002123">
    <property type="entry name" value="Plipid/glycerol_acylTrfase"/>
</dbReference>
<keyword evidence="3" id="KW-0808">Transferase</keyword>
<dbReference type="NCBIfam" id="NF010621">
    <property type="entry name" value="PRK14014.1"/>
    <property type="match status" value="1"/>
</dbReference>
<protein>
    <submittedName>
        <fullName evidence="3">Probable acyltransferase yihG</fullName>
        <ecNumber evidence="3">2.3.-.-</ecNumber>
    </submittedName>
</protein>
<dbReference type="Proteomes" id="UP000250086">
    <property type="component" value="Unassembled WGS sequence"/>
</dbReference>
<feature type="transmembrane region" description="Helical" evidence="1">
    <location>
        <begin position="51"/>
        <end position="69"/>
    </location>
</feature>
<dbReference type="EC" id="2.3.-.-" evidence="3"/>
<dbReference type="SUPFAM" id="SSF69593">
    <property type="entry name" value="Glycerol-3-phosphate (1)-acyltransferase"/>
    <property type="match status" value="1"/>
</dbReference>
<keyword evidence="1" id="KW-0472">Membrane</keyword>
<dbReference type="RefSeq" id="WP_113743435.1">
    <property type="nucleotide sequence ID" value="NZ_UAPV01000001.1"/>
</dbReference>
<feature type="transmembrane region" description="Helical" evidence="1">
    <location>
        <begin position="123"/>
        <end position="141"/>
    </location>
</feature>
<name>A0A2X0WUV2_9GAMM</name>
<dbReference type="CDD" id="cd07990">
    <property type="entry name" value="LPLAT_LCLAT1-like"/>
    <property type="match status" value="1"/>
</dbReference>
<gene>
    <name evidence="3" type="primary">yihG</name>
    <name evidence="3" type="ORF">NCTC13093_00617</name>
</gene>
<dbReference type="EMBL" id="UAPV01000001">
    <property type="protein sequence ID" value="SPT69251.1"/>
    <property type="molecule type" value="Genomic_DNA"/>
</dbReference>
<dbReference type="GO" id="GO:0005886">
    <property type="term" value="C:plasma membrane"/>
    <property type="evidence" value="ECO:0007669"/>
    <property type="project" value="TreeGrafter"/>
</dbReference>